<protein>
    <submittedName>
        <fullName evidence="2">M20/M25/M40 family metallo-hydrolase</fullName>
    </submittedName>
</protein>
<dbReference type="Gene3D" id="3.40.630.10">
    <property type="entry name" value="Zn peptidases"/>
    <property type="match status" value="2"/>
</dbReference>
<organism evidence="2 3">
    <name type="scientific">Streptomyces lavendulocolor</name>
    <dbReference type="NCBI Taxonomy" id="67316"/>
    <lineage>
        <taxon>Bacteria</taxon>
        <taxon>Bacillati</taxon>
        <taxon>Actinomycetota</taxon>
        <taxon>Actinomycetes</taxon>
        <taxon>Kitasatosporales</taxon>
        <taxon>Streptomycetaceae</taxon>
        <taxon>Streptomyces</taxon>
    </lineage>
</organism>
<feature type="compositionally biased region" description="Low complexity" evidence="1">
    <location>
        <begin position="8"/>
        <end position="19"/>
    </location>
</feature>
<dbReference type="EMBL" id="JBEXZR010000003">
    <property type="protein sequence ID" value="MEU0706917.1"/>
    <property type="molecule type" value="Genomic_DNA"/>
</dbReference>
<evidence type="ECO:0000313" key="2">
    <source>
        <dbReference type="EMBL" id="MEU0706917.1"/>
    </source>
</evidence>
<dbReference type="InterPro" id="IPR002933">
    <property type="entry name" value="Peptidase_M20"/>
</dbReference>
<dbReference type="InterPro" id="IPR050072">
    <property type="entry name" value="Peptidase_M20A"/>
</dbReference>
<proteinExistence type="predicted"/>
<feature type="compositionally biased region" description="Gly residues" evidence="1">
    <location>
        <begin position="35"/>
        <end position="44"/>
    </location>
</feature>
<sequence>MPERTRTPDTGTDRTATGRTGDGRTATDRTVTGPAGAGGATGAGGLTAADVEWLTELMAVDTVSPLEGGPLDGAARAQRVFLRGAHERGFRTVLHRAPAPELLERPEVPAPVRDAARRDLAGFLAGQPSAVVALGSPQPEERRLVINFHIDTVGPHVAPRLDGRMLHGRGAVDDKGPGIAAAAGVAAAFAEDPSLADRVEVQIASVPGEEGGAMGTYGTRALVDAGLTGRLMVFAEPTGGTFMDGCTAAMTPRITVRGEDSTDDHPGDGHNATVLLGFIADFLARKLGPLAHGMGAKLCVSGLHTGHAHNRVYGGGQLLLNIAYPATEQAELLAASLEVLIEEARTEFAHLHAHDPFSRRTVRDWRRIVRLDWLKRGLPTLDNRDREAEPMLTGAGFARHDGLADGTAFTCDAIWAPGPGRYVAVCGPGRLDANGAHTPAEHVHLDDLDDYARRVKDLVRAFADRTAP</sequence>
<name>A0ABV2W044_9ACTN</name>
<reference evidence="2 3" key="1">
    <citation type="submission" date="2024-06" db="EMBL/GenBank/DDBJ databases">
        <title>The Natural Products Discovery Center: Release of the First 8490 Sequenced Strains for Exploring Actinobacteria Biosynthetic Diversity.</title>
        <authorList>
            <person name="Kalkreuter E."/>
            <person name="Kautsar S.A."/>
            <person name="Yang D."/>
            <person name="Bader C.D."/>
            <person name="Teijaro C.N."/>
            <person name="Fluegel L."/>
            <person name="Davis C.M."/>
            <person name="Simpson J.R."/>
            <person name="Lauterbach L."/>
            <person name="Steele A.D."/>
            <person name="Gui C."/>
            <person name="Meng S."/>
            <person name="Li G."/>
            <person name="Viehrig K."/>
            <person name="Ye F."/>
            <person name="Su P."/>
            <person name="Kiefer A.F."/>
            <person name="Nichols A."/>
            <person name="Cepeda A.J."/>
            <person name="Yan W."/>
            <person name="Fan B."/>
            <person name="Jiang Y."/>
            <person name="Adhikari A."/>
            <person name="Zheng C.-J."/>
            <person name="Schuster L."/>
            <person name="Cowan T.M."/>
            <person name="Smanski M.J."/>
            <person name="Chevrette M.G."/>
            <person name="De Carvalho L.P.S."/>
            <person name="Shen B."/>
        </authorList>
    </citation>
    <scope>NUCLEOTIDE SEQUENCE [LARGE SCALE GENOMIC DNA]</scope>
    <source>
        <strain evidence="2 3">NPDC006337</strain>
    </source>
</reference>
<dbReference type="Pfam" id="PF01546">
    <property type="entry name" value="Peptidase_M20"/>
    <property type="match status" value="1"/>
</dbReference>
<accession>A0ABV2W044</accession>
<keyword evidence="3" id="KW-1185">Reference proteome</keyword>
<dbReference type="RefSeq" id="WP_359654099.1">
    <property type="nucleotide sequence ID" value="NZ_JBEXZP010000035.1"/>
</dbReference>
<dbReference type="Proteomes" id="UP001550378">
    <property type="component" value="Unassembled WGS sequence"/>
</dbReference>
<dbReference type="SUPFAM" id="SSF53187">
    <property type="entry name" value="Zn-dependent exopeptidases"/>
    <property type="match status" value="1"/>
</dbReference>
<dbReference type="PANTHER" id="PTHR43808">
    <property type="entry name" value="ACETYLORNITHINE DEACETYLASE"/>
    <property type="match status" value="1"/>
</dbReference>
<comment type="caution">
    <text evidence="2">The sequence shown here is derived from an EMBL/GenBank/DDBJ whole genome shotgun (WGS) entry which is preliminary data.</text>
</comment>
<gene>
    <name evidence="2" type="ORF">ABZ508_05980</name>
</gene>
<evidence type="ECO:0000256" key="1">
    <source>
        <dbReference type="SAM" id="MobiDB-lite"/>
    </source>
</evidence>
<feature type="region of interest" description="Disordered" evidence="1">
    <location>
        <begin position="1"/>
        <end position="44"/>
    </location>
</feature>
<evidence type="ECO:0000313" key="3">
    <source>
        <dbReference type="Proteomes" id="UP001550378"/>
    </source>
</evidence>